<feature type="region of interest" description="Disordered" evidence="1">
    <location>
        <begin position="48"/>
        <end position="69"/>
    </location>
</feature>
<keyword evidence="3" id="KW-1185">Reference proteome</keyword>
<accession>A0AAV4GCB5</accession>
<evidence type="ECO:0000313" key="2">
    <source>
        <dbReference type="EMBL" id="GFR82959.1"/>
    </source>
</evidence>
<dbReference type="AlphaFoldDB" id="A0AAV4GCB5"/>
<dbReference type="Proteomes" id="UP000762676">
    <property type="component" value="Unassembled WGS sequence"/>
</dbReference>
<dbReference type="EMBL" id="BMAT01004911">
    <property type="protein sequence ID" value="GFR82959.1"/>
    <property type="molecule type" value="Genomic_DNA"/>
</dbReference>
<comment type="caution">
    <text evidence="2">The sequence shown here is derived from an EMBL/GenBank/DDBJ whole genome shotgun (WGS) entry which is preliminary data.</text>
</comment>
<evidence type="ECO:0000256" key="1">
    <source>
        <dbReference type="SAM" id="MobiDB-lite"/>
    </source>
</evidence>
<protein>
    <submittedName>
        <fullName evidence="2">Uncharacterized protein</fullName>
    </submittedName>
</protein>
<sequence length="122" mass="13439">MVVTSNKKRQPVYTKNQTEARRPGADVFDRAGSIDAVRRVKGERICDGSSINGTQHAAHGTRAESNQTQPLRAAHSIVGTTQPRRSVACCALLYCSFVVPCAAKMDDYKKEIIEPVRDRPLL</sequence>
<proteinExistence type="predicted"/>
<name>A0AAV4GCB5_9GAST</name>
<feature type="compositionally biased region" description="Basic residues" evidence="1">
    <location>
        <begin position="1"/>
        <end position="10"/>
    </location>
</feature>
<feature type="region of interest" description="Disordered" evidence="1">
    <location>
        <begin position="1"/>
        <end position="24"/>
    </location>
</feature>
<gene>
    <name evidence="2" type="ORF">ElyMa_002377000</name>
</gene>
<reference evidence="2 3" key="1">
    <citation type="journal article" date="2021" name="Elife">
        <title>Chloroplast acquisition without the gene transfer in kleptoplastic sea slugs, Plakobranchus ocellatus.</title>
        <authorList>
            <person name="Maeda T."/>
            <person name="Takahashi S."/>
            <person name="Yoshida T."/>
            <person name="Shimamura S."/>
            <person name="Takaki Y."/>
            <person name="Nagai Y."/>
            <person name="Toyoda A."/>
            <person name="Suzuki Y."/>
            <person name="Arimoto A."/>
            <person name="Ishii H."/>
            <person name="Satoh N."/>
            <person name="Nishiyama T."/>
            <person name="Hasebe M."/>
            <person name="Maruyama T."/>
            <person name="Minagawa J."/>
            <person name="Obokata J."/>
            <person name="Shigenobu S."/>
        </authorList>
    </citation>
    <scope>NUCLEOTIDE SEQUENCE [LARGE SCALE GENOMIC DNA]</scope>
</reference>
<evidence type="ECO:0000313" key="3">
    <source>
        <dbReference type="Proteomes" id="UP000762676"/>
    </source>
</evidence>
<organism evidence="2 3">
    <name type="scientific">Elysia marginata</name>
    <dbReference type="NCBI Taxonomy" id="1093978"/>
    <lineage>
        <taxon>Eukaryota</taxon>
        <taxon>Metazoa</taxon>
        <taxon>Spiralia</taxon>
        <taxon>Lophotrochozoa</taxon>
        <taxon>Mollusca</taxon>
        <taxon>Gastropoda</taxon>
        <taxon>Heterobranchia</taxon>
        <taxon>Euthyneura</taxon>
        <taxon>Panpulmonata</taxon>
        <taxon>Sacoglossa</taxon>
        <taxon>Placobranchoidea</taxon>
        <taxon>Plakobranchidae</taxon>
        <taxon>Elysia</taxon>
    </lineage>
</organism>